<sequence length="156" mass="17847">MKYLLKCAMFLLLIVLGDCSDEDNGYHENSDFLKNIQVTTDIGNKVRMICDDVVELEFVIWKHNNKYFYPDLSNVTNIDWVKGNNLDLTILTEEHGVNPVKGSNSTDVDTEQNDTTTKESFSMSSSTVSSNSKQIEEIIITTYWFIITIIDSVFNR</sequence>
<dbReference type="RefSeq" id="XP_050518520.1">
    <property type="nucleotide sequence ID" value="XM_050662563.1"/>
</dbReference>
<feature type="signal peptide" evidence="2">
    <location>
        <begin position="1"/>
        <end position="19"/>
    </location>
</feature>
<evidence type="ECO:0000313" key="4">
    <source>
        <dbReference type="Proteomes" id="UP001652700"/>
    </source>
</evidence>
<accession>A0ABM5L7V7</accession>
<evidence type="ECO:0000256" key="1">
    <source>
        <dbReference type="SAM" id="MobiDB-lite"/>
    </source>
</evidence>
<evidence type="ECO:0000256" key="2">
    <source>
        <dbReference type="SAM" id="SignalP"/>
    </source>
</evidence>
<protein>
    <submittedName>
        <fullName evidence="3">Uncharacterized protein</fullName>
    </submittedName>
</protein>
<feature type="chain" id="PRO_5045509598" evidence="2">
    <location>
        <begin position="20"/>
        <end position="156"/>
    </location>
</feature>
<evidence type="ECO:0000313" key="3">
    <source>
        <dbReference type="EnsemblMetazoa" id="XP_050518520.1"/>
    </source>
</evidence>
<dbReference type="Proteomes" id="UP001652700">
    <property type="component" value="Unplaced"/>
</dbReference>
<reference evidence="3" key="1">
    <citation type="submission" date="2025-05" db="UniProtKB">
        <authorList>
            <consortium name="EnsemblMetazoa"/>
        </authorList>
    </citation>
    <scope>IDENTIFICATION</scope>
</reference>
<feature type="region of interest" description="Disordered" evidence="1">
    <location>
        <begin position="99"/>
        <end position="124"/>
    </location>
</feature>
<keyword evidence="4" id="KW-1185">Reference proteome</keyword>
<organism evidence="3 4">
    <name type="scientific">Diabrotica virgifera virgifera</name>
    <name type="common">western corn rootworm</name>
    <dbReference type="NCBI Taxonomy" id="50390"/>
    <lineage>
        <taxon>Eukaryota</taxon>
        <taxon>Metazoa</taxon>
        <taxon>Ecdysozoa</taxon>
        <taxon>Arthropoda</taxon>
        <taxon>Hexapoda</taxon>
        <taxon>Insecta</taxon>
        <taxon>Pterygota</taxon>
        <taxon>Neoptera</taxon>
        <taxon>Endopterygota</taxon>
        <taxon>Coleoptera</taxon>
        <taxon>Polyphaga</taxon>
        <taxon>Cucujiformia</taxon>
        <taxon>Chrysomeloidea</taxon>
        <taxon>Chrysomelidae</taxon>
        <taxon>Galerucinae</taxon>
        <taxon>Diabroticina</taxon>
        <taxon>Diabroticites</taxon>
        <taxon>Diabrotica</taxon>
    </lineage>
</organism>
<proteinExistence type="predicted"/>
<dbReference type="EnsemblMetazoa" id="XM_050662563.1">
    <property type="protein sequence ID" value="XP_050518520.1"/>
    <property type="gene ID" value="LOC126892826"/>
</dbReference>
<dbReference type="GeneID" id="126892826"/>
<keyword evidence="2" id="KW-0732">Signal</keyword>
<name>A0ABM5L7V7_DIAVI</name>